<dbReference type="FunFam" id="3.40.50.1980:FF:000026">
    <property type="entry name" value="Histidinol dehydrogenase"/>
    <property type="match status" value="1"/>
</dbReference>
<dbReference type="GO" id="GO:0046872">
    <property type="term" value="F:metal ion binding"/>
    <property type="evidence" value="ECO:0007669"/>
    <property type="project" value="UniProtKB-KW"/>
</dbReference>
<evidence type="ECO:0000256" key="7">
    <source>
        <dbReference type="PIRSR" id="PIRSR000099-3"/>
    </source>
</evidence>
<evidence type="ECO:0000313" key="10">
    <source>
        <dbReference type="EMBL" id="OEG71814.1"/>
    </source>
</evidence>
<accession>A0A1E5IMZ1</accession>
<sequence>MDAKQISTYVSDIIEDIKNNGDKAIFKYLKNFDNIDLSKKGYRVSQKAIDDAAKRIPKQLKNVIKSAYSNILAYHKYERSQIKKRWNYVRSGLKIGQFYTPVESAGIYVPGGRFPYPSTVIMTAVPAMAAGVKRIAMVTPLKNMNDTVLFSAKLCGIKEIYCIGGVMAVGALAYGTKTLKKVDMIAGPGNVYVNEAKRQVFGCVGIDSLAGPTEVAIIADKDVPADYVVADIMAQVEHDLLAKTYLLCESTEKISEIEKLLPKKAFKQLKTELCSLSKAVDIVNNIAPEHLELLVKNYRILLKNIRNVGAVFVGYQTPTASGDYWAGPSHVLPTNGSAKFSSGLSVMTFLKRSAYIEMSKNNKKAYRAIADFAQAESMQYHKKSAEARYFLSSFFSKCKVKTADIYP</sequence>
<evidence type="ECO:0008006" key="12">
    <source>
        <dbReference type="Google" id="ProtNLM"/>
    </source>
</evidence>
<feature type="binding site" evidence="8">
    <location>
        <position position="381"/>
    </location>
    <ligand>
        <name>Zn(2+)</name>
        <dbReference type="ChEBI" id="CHEBI:29105"/>
    </ligand>
</feature>
<dbReference type="GO" id="GO:0004399">
    <property type="term" value="F:histidinol dehydrogenase activity"/>
    <property type="evidence" value="ECO:0007669"/>
    <property type="project" value="InterPro"/>
</dbReference>
<feature type="binding site" evidence="7">
    <location>
        <position position="376"/>
    </location>
    <ligand>
        <name>substrate</name>
    </ligand>
</feature>
<feature type="binding site" evidence="7">
    <location>
        <position position="213"/>
    </location>
    <ligand>
        <name>substrate</name>
    </ligand>
</feature>
<gene>
    <name evidence="10" type="ORF">ATZ36_12575</name>
</gene>
<feature type="binding site" evidence="8">
    <location>
        <position position="238"/>
    </location>
    <ligand>
        <name>Zn(2+)</name>
        <dbReference type="ChEBI" id="CHEBI:29105"/>
    </ligand>
</feature>
<dbReference type="Gene3D" id="3.40.50.1980">
    <property type="entry name" value="Nitrogenase molybdenum iron protein domain"/>
    <property type="match status" value="2"/>
</dbReference>
<reference evidence="10 11" key="1">
    <citation type="submission" date="2015-11" db="EMBL/GenBank/DDBJ databases">
        <title>Evidence for parallel genomic evolution in an endosymbiosis of termite gut flagellates.</title>
        <authorList>
            <person name="Zheng H."/>
        </authorList>
    </citation>
    <scope>NUCLEOTIDE SEQUENCE [LARGE SCALE GENOMIC DNA]</scope>
    <source>
        <strain evidence="10 11">CET450</strain>
    </source>
</reference>
<evidence type="ECO:0000256" key="9">
    <source>
        <dbReference type="RuleBase" id="RU004175"/>
    </source>
</evidence>
<dbReference type="Pfam" id="PF00815">
    <property type="entry name" value="Histidinol_dh"/>
    <property type="match status" value="1"/>
</dbReference>
<evidence type="ECO:0000256" key="1">
    <source>
        <dbReference type="ARBA" id="ARBA00010178"/>
    </source>
</evidence>
<feature type="binding site" evidence="8">
    <location>
        <position position="323"/>
    </location>
    <ligand>
        <name>Zn(2+)</name>
        <dbReference type="ChEBI" id="CHEBI:29105"/>
    </ligand>
</feature>
<feature type="binding site" evidence="7">
    <location>
        <position position="238"/>
    </location>
    <ligand>
        <name>substrate</name>
    </ligand>
</feature>
<keyword evidence="2 8" id="KW-0479">Metal-binding</keyword>
<dbReference type="InterPro" id="IPR001692">
    <property type="entry name" value="Histidinol_DH_CS"/>
</dbReference>
<feature type="binding site" evidence="8">
    <location>
        <position position="235"/>
    </location>
    <ligand>
        <name>Zn(2+)</name>
        <dbReference type="ChEBI" id="CHEBI:29105"/>
    </ligand>
</feature>
<dbReference type="PRINTS" id="PR00083">
    <property type="entry name" value="HOLDHDRGNASE"/>
</dbReference>
<organism evidence="10 11">
    <name type="scientific">Endomicrobium trichonymphae</name>
    <dbReference type="NCBI Taxonomy" id="1408204"/>
    <lineage>
        <taxon>Bacteria</taxon>
        <taxon>Pseudomonadati</taxon>
        <taxon>Elusimicrobiota</taxon>
        <taxon>Endomicrobiia</taxon>
        <taxon>Endomicrobiales</taxon>
        <taxon>Endomicrobiaceae</taxon>
        <taxon>Candidatus Endomicrobiellum</taxon>
    </lineage>
</organism>
<feature type="binding site" evidence="7">
    <location>
        <position position="235"/>
    </location>
    <ligand>
        <name>substrate</name>
    </ligand>
</feature>
<dbReference type="GO" id="GO:0051287">
    <property type="term" value="F:NAD binding"/>
    <property type="evidence" value="ECO:0007669"/>
    <property type="project" value="InterPro"/>
</dbReference>
<evidence type="ECO:0000256" key="2">
    <source>
        <dbReference type="ARBA" id="ARBA00022723"/>
    </source>
</evidence>
<dbReference type="SUPFAM" id="SSF53720">
    <property type="entry name" value="ALDH-like"/>
    <property type="match status" value="1"/>
</dbReference>
<proteinExistence type="inferred from homology"/>
<dbReference type="InterPro" id="IPR012131">
    <property type="entry name" value="Hstdl_DH"/>
</dbReference>
<evidence type="ECO:0000256" key="5">
    <source>
        <dbReference type="PIRNR" id="PIRNR000099"/>
    </source>
</evidence>
<evidence type="ECO:0000313" key="11">
    <source>
        <dbReference type="Proteomes" id="UP000095237"/>
    </source>
</evidence>
<dbReference type="Proteomes" id="UP000095237">
    <property type="component" value="Unassembled WGS sequence"/>
</dbReference>
<dbReference type="GO" id="GO:0005737">
    <property type="term" value="C:cytoplasm"/>
    <property type="evidence" value="ECO:0007669"/>
    <property type="project" value="TreeGrafter"/>
</dbReference>
<dbReference type="EMBL" id="LNVX01000055">
    <property type="protein sequence ID" value="OEG71814.1"/>
    <property type="molecule type" value="Genomic_DNA"/>
</dbReference>
<dbReference type="InterPro" id="IPR022695">
    <property type="entry name" value="Histidinol_DH_monofunct"/>
</dbReference>
<dbReference type="PANTHER" id="PTHR21256:SF2">
    <property type="entry name" value="HISTIDINE BIOSYNTHESIS TRIFUNCTIONAL PROTEIN"/>
    <property type="match status" value="1"/>
</dbReference>
<feature type="binding site" evidence="7">
    <location>
        <position position="290"/>
    </location>
    <ligand>
        <name>substrate</name>
    </ligand>
</feature>
<name>A0A1E5IMZ1_ENDTX</name>
<dbReference type="PROSITE" id="PS00611">
    <property type="entry name" value="HISOL_DEHYDROGENASE"/>
    <property type="match status" value="1"/>
</dbReference>
<dbReference type="FunFam" id="3.40.50.1980:FF:000001">
    <property type="entry name" value="Histidinol dehydrogenase"/>
    <property type="match status" value="1"/>
</dbReference>
<comment type="cofactor">
    <cofactor evidence="8">
        <name>Zn(2+)</name>
        <dbReference type="ChEBI" id="CHEBI:29105"/>
    </cofactor>
    <text evidence="8">Binds 1 zinc ion per subunit.</text>
</comment>
<feature type="binding site" evidence="7">
    <location>
        <position position="323"/>
    </location>
    <ligand>
        <name>substrate</name>
    </ligand>
</feature>
<dbReference type="AlphaFoldDB" id="A0A1E5IMZ1"/>
<dbReference type="InterPro" id="IPR016161">
    <property type="entry name" value="Ald_DH/histidinol_DH"/>
</dbReference>
<feature type="binding site" evidence="7">
    <location>
        <position position="381"/>
    </location>
    <ligand>
        <name>substrate</name>
    </ligand>
</feature>
<feature type="active site" description="Proton acceptor" evidence="6">
    <location>
        <position position="289"/>
    </location>
</feature>
<evidence type="ECO:0000256" key="8">
    <source>
        <dbReference type="PIRSR" id="PIRSR000099-4"/>
    </source>
</evidence>
<keyword evidence="4 5" id="KW-0560">Oxidoreductase</keyword>
<feature type="active site" description="Proton acceptor" evidence="6">
    <location>
        <position position="290"/>
    </location>
</feature>
<dbReference type="PANTHER" id="PTHR21256">
    <property type="entry name" value="HISTIDINOL DEHYDROGENASE HDH"/>
    <property type="match status" value="1"/>
</dbReference>
<dbReference type="PIRSF" id="PIRSF000099">
    <property type="entry name" value="Histidinol_dh"/>
    <property type="match status" value="1"/>
</dbReference>
<dbReference type="NCBIfam" id="TIGR00069">
    <property type="entry name" value="hisD"/>
    <property type="match status" value="1"/>
</dbReference>
<evidence type="ECO:0000256" key="6">
    <source>
        <dbReference type="PIRSR" id="PIRSR000099-1"/>
    </source>
</evidence>
<evidence type="ECO:0000256" key="3">
    <source>
        <dbReference type="ARBA" id="ARBA00022833"/>
    </source>
</evidence>
<protein>
    <recommendedName>
        <fullName evidence="12">Histidinol dehydrogenase</fullName>
    </recommendedName>
</protein>
<dbReference type="CDD" id="cd06572">
    <property type="entry name" value="Histidinol_dh"/>
    <property type="match status" value="1"/>
</dbReference>
<comment type="similarity">
    <text evidence="1 5 9">Belongs to the histidinol dehydrogenase family.</text>
</comment>
<keyword evidence="11" id="KW-1185">Reference proteome</keyword>
<comment type="caution">
    <text evidence="10">The sequence shown here is derived from an EMBL/GenBank/DDBJ whole genome shotgun (WGS) entry which is preliminary data.</text>
</comment>
<dbReference type="GO" id="GO:0000105">
    <property type="term" value="P:L-histidine biosynthetic process"/>
    <property type="evidence" value="ECO:0007669"/>
    <property type="project" value="InterPro"/>
</dbReference>
<evidence type="ECO:0000256" key="4">
    <source>
        <dbReference type="ARBA" id="ARBA00023002"/>
    </source>
</evidence>
<keyword evidence="3 8" id="KW-0862">Zinc</keyword>
<dbReference type="Gene3D" id="1.20.5.1300">
    <property type="match status" value="1"/>
</dbReference>